<dbReference type="KEGG" id="lja:130720505"/>
<feature type="domain" description="F-box" evidence="1">
    <location>
        <begin position="2"/>
        <end position="52"/>
    </location>
</feature>
<dbReference type="AlphaFoldDB" id="I3SJH1"/>
<dbReference type="PANTHER" id="PTHR31672:SF13">
    <property type="entry name" value="F-BOX PROTEIN CPR30-LIKE"/>
    <property type="match status" value="1"/>
</dbReference>
<dbReference type="InterPro" id="IPR017451">
    <property type="entry name" value="F-box-assoc_interact_dom"/>
</dbReference>
<dbReference type="SUPFAM" id="SSF81383">
    <property type="entry name" value="F-box domain"/>
    <property type="match status" value="1"/>
</dbReference>
<dbReference type="NCBIfam" id="TIGR01640">
    <property type="entry name" value="F_box_assoc_1"/>
    <property type="match status" value="1"/>
</dbReference>
<dbReference type="PROSITE" id="PS50181">
    <property type="entry name" value="FBOX"/>
    <property type="match status" value="1"/>
</dbReference>
<dbReference type="InterPro" id="IPR006527">
    <property type="entry name" value="F-box-assoc_dom_typ1"/>
</dbReference>
<dbReference type="InterPro" id="IPR050796">
    <property type="entry name" value="SCF_F-box_component"/>
</dbReference>
<dbReference type="InterPro" id="IPR036047">
    <property type="entry name" value="F-box-like_dom_sf"/>
</dbReference>
<name>I3SJH1_LOTJA</name>
<dbReference type="InterPro" id="IPR001810">
    <property type="entry name" value="F-box_dom"/>
</dbReference>
<reference evidence="2" key="1">
    <citation type="submission" date="2012-05" db="EMBL/GenBank/DDBJ databases">
        <authorList>
            <person name="Krishnakumar V."/>
            <person name="Cheung F."/>
            <person name="Xiao Y."/>
            <person name="Chan A."/>
            <person name="Moskal W.A."/>
            <person name="Town C.D."/>
        </authorList>
    </citation>
    <scope>NUCLEOTIDE SEQUENCE</scope>
</reference>
<proteinExistence type="evidence at transcript level"/>
<dbReference type="RefSeq" id="XP_057427136.1">
    <property type="nucleotide sequence ID" value="XM_057571153.1"/>
</dbReference>
<dbReference type="Pfam" id="PF07734">
    <property type="entry name" value="FBA_1"/>
    <property type="match status" value="1"/>
</dbReference>
<dbReference type="Gene3D" id="1.20.1280.50">
    <property type="match status" value="1"/>
</dbReference>
<dbReference type="SMART" id="SM00256">
    <property type="entry name" value="FBOX"/>
    <property type="match status" value="1"/>
</dbReference>
<dbReference type="EMBL" id="BT140618">
    <property type="protein sequence ID" value="AFK40413.1"/>
    <property type="molecule type" value="mRNA"/>
</dbReference>
<accession>I3SJH1</accession>
<dbReference type="OrthoDB" id="994427at2759"/>
<dbReference type="PANTHER" id="PTHR31672">
    <property type="entry name" value="BNACNNG10540D PROTEIN"/>
    <property type="match status" value="1"/>
</dbReference>
<sequence length="354" mass="40865">METQIHHLPQDLITRILLRLPVKSLLRVKAVCKFWRSLISDPHFAKSHYELATPRLVFNTKLGIQTMDLDGWLHSNPISEPINVDFLSTYSYIRIVGSCRGFLLLESMANRISHIWLWNPSTHVHKRVPTSPFDRNLHCNIYGFGYDSSEDDYLVVQVPTTLAPLRRLVPVQFFSMRANMWKCIEGINSRPLNLACSDRRPGLLFNEAIHWVAYDHDKSMDVIIVFDLMEKRILEIPHPDPVDLARRLSSCNLWVYGRFLSLSVKRRDKFEIFVMDNYKAQSSWTKTIVLSLSGICPVCSTKGGDIVMDGFTKLVKYTDNGEQLEHCEYRGYLESRVPIYIESMLSLPGVDEQS</sequence>
<dbReference type="GeneID" id="130720505"/>
<evidence type="ECO:0000313" key="2">
    <source>
        <dbReference type="EMBL" id="AFK40413.1"/>
    </source>
</evidence>
<evidence type="ECO:0000259" key="1">
    <source>
        <dbReference type="PROSITE" id="PS50181"/>
    </source>
</evidence>
<dbReference type="Pfam" id="PF00646">
    <property type="entry name" value="F-box"/>
    <property type="match status" value="1"/>
</dbReference>
<protein>
    <recommendedName>
        <fullName evidence="1">F-box domain-containing protein</fullName>
    </recommendedName>
</protein>
<dbReference type="CDD" id="cd22157">
    <property type="entry name" value="F-box_AtFBW1-like"/>
    <property type="match status" value="1"/>
</dbReference>
<organism evidence="2">
    <name type="scientific">Lotus japonicus</name>
    <name type="common">Lotus corniculatus var. japonicus</name>
    <dbReference type="NCBI Taxonomy" id="34305"/>
    <lineage>
        <taxon>Eukaryota</taxon>
        <taxon>Viridiplantae</taxon>
        <taxon>Streptophyta</taxon>
        <taxon>Embryophyta</taxon>
        <taxon>Tracheophyta</taxon>
        <taxon>Spermatophyta</taxon>
        <taxon>Magnoliopsida</taxon>
        <taxon>eudicotyledons</taxon>
        <taxon>Gunneridae</taxon>
        <taxon>Pentapetalae</taxon>
        <taxon>rosids</taxon>
        <taxon>fabids</taxon>
        <taxon>Fabales</taxon>
        <taxon>Fabaceae</taxon>
        <taxon>Papilionoideae</taxon>
        <taxon>50 kb inversion clade</taxon>
        <taxon>NPAAA clade</taxon>
        <taxon>Hologalegina</taxon>
        <taxon>robinioid clade</taxon>
        <taxon>Loteae</taxon>
        <taxon>Lotus</taxon>
    </lineage>
</organism>